<dbReference type="InterPro" id="IPR006311">
    <property type="entry name" value="TAT_signal"/>
</dbReference>
<dbReference type="PRINTS" id="PR00157">
    <property type="entry name" value="PLASTOCYANIN"/>
</dbReference>
<proteinExistence type="predicted"/>
<dbReference type="AlphaFoldDB" id="A0A8J7Y6Y9"/>
<dbReference type="GO" id="GO:0009055">
    <property type="term" value="F:electron transfer activity"/>
    <property type="evidence" value="ECO:0007669"/>
    <property type="project" value="InterPro"/>
</dbReference>
<evidence type="ECO:0000256" key="2">
    <source>
        <dbReference type="ARBA" id="ARBA00023008"/>
    </source>
</evidence>
<organism evidence="6 7">
    <name type="scientific">Haloarcula limicola</name>
    <dbReference type="NCBI Taxonomy" id="1429915"/>
    <lineage>
        <taxon>Archaea</taxon>
        <taxon>Methanobacteriati</taxon>
        <taxon>Methanobacteriota</taxon>
        <taxon>Stenosarchaea group</taxon>
        <taxon>Halobacteria</taxon>
        <taxon>Halobacteriales</taxon>
        <taxon>Haloarculaceae</taxon>
        <taxon>Haloarcula</taxon>
    </lineage>
</organism>
<dbReference type="InterPro" id="IPR002387">
    <property type="entry name" value="Plastocyanin"/>
</dbReference>
<feature type="domain" description="Blue (type 1) copper" evidence="5">
    <location>
        <begin position="86"/>
        <end position="180"/>
    </location>
</feature>
<evidence type="ECO:0000313" key="6">
    <source>
        <dbReference type="EMBL" id="MBV0925397.1"/>
    </source>
</evidence>
<dbReference type="NCBIfam" id="TIGR03102">
    <property type="entry name" value="halo_cynanin"/>
    <property type="match status" value="1"/>
</dbReference>
<feature type="binding site" evidence="3">
    <location>
        <position position="168"/>
    </location>
    <ligand>
        <name>Cu cation</name>
        <dbReference type="ChEBI" id="CHEBI:23378"/>
    </ligand>
</feature>
<protein>
    <submittedName>
        <fullName evidence="6">Halocyanin domain-containing protein</fullName>
    </submittedName>
</protein>
<evidence type="ECO:0000313" key="7">
    <source>
        <dbReference type="Proteomes" id="UP000766550"/>
    </source>
</evidence>
<dbReference type="SUPFAM" id="SSF49503">
    <property type="entry name" value="Cupredoxins"/>
    <property type="match status" value="1"/>
</dbReference>
<dbReference type="OrthoDB" id="11088at2157"/>
<gene>
    <name evidence="6" type="ORF">KTS45_14415</name>
</gene>
<feature type="binding site" evidence="3">
    <location>
        <position position="121"/>
    </location>
    <ligand>
        <name>Cu cation</name>
        <dbReference type="ChEBI" id="CHEBI:23378"/>
    </ligand>
</feature>
<dbReference type="GO" id="GO:0005507">
    <property type="term" value="F:copper ion binding"/>
    <property type="evidence" value="ECO:0007669"/>
    <property type="project" value="InterPro"/>
</dbReference>
<dbReference type="Proteomes" id="UP000766550">
    <property type="component" value="Unassembled WGS sequence"/>
</dbReference>
<keyword evidence="7" id="KW-1185">Reference proteome</keyword>
<comment type="caution">
    <text evidence="6">The sequence shown here is derived from an EMBL/GenBank/DDBJ whole genome shotgun (WGS) entry which is preliminary data.</text>
</comment>
<comment type="cofactor">
    <cofactor evidence="3">
        <name>Cu(2+)</name>
        <dbReference type="ChEBI" id="CHEBI:29036"/>
    </cofactor>
    <text evidence="3">The crystal structure with reduced Cu(1+) has also been determined.</text>
</comment>
<name>A0A8J7Y6Y9_9EURY</name>
<dbReference type="InterPro" id="IPR019546">
    <property type="entry name" value="TAT_signal_bac_arc"/>
</dbReference>
<evidence type="ECO:0000256" key="1">
    <source>
        <dbReference type="ARBA" id="ARBA00022723"/>
    </source>
</evidence>
<evidence type="ECO:0000259" key="5">
    <source>
        <dbReference type="Pfam" id="PF00127"/>
    </source>
</evidence>
<dbReference type="NCBIfam" id="TIGR01409">
    <property type="entry name" value="TAT_signal_seq"/>
    <property type="match status" value="1"/>
</dbReference>
<keyword evidence="2 3" id="KW-0186">Copper</keyword>
<sequence>MTVFAVSRRQVLQTAAVVGAVGVAGCGGGGSDGGDGGGGSGDGSISAEDYPNVDEWLTETEIGGADDTYDGSLTDHRDNASLTVDVGAEGNDGNFAYAPSAVVVSTGTEIRWNWTGEGNPHNVEALPEEQLGESDYEFSSGEPTGGSGVKYTRTLEEPGVVLYHCEPHLSLGMKGGIAVE</sequence>
<dbReference type="InterPro" id="IPR008972">
    <property type="entry name" value="Cupredoxin"/>
</dbReference>
<dbReference type="RefSeq" id="WP_162318224.1">
    <property type="nucleotide sequence ID" value="NZ_JAHQXF010000002.1"/>
</dbReference>
<dbReference type="Pfam" id="PF00127">
    <property type="entry name" value="Copper-bind"/>
    <property type="match status" value="1"/>
</dbReference>
<feature type="binding site" evidence="3">
    <location>
        <position position="165"/>
    </location>
    <ligand>
        <name>Cu cation</name>
        <dbReference type="ChEBI" id="CHEBI:23378"/>
    </ligand>
</feature>
<feature type="compositionally biased region" description="Gly residues" evidence="4">
    <location>
        <begin position="28"/>
        <end position="42"/>
    </location>
</feature>
<dbReference type="PROSITE" id="PS51318">
    <property type="entry name" value="TAT"/>
    <property type="match status" value="1"/>
</dbReference>
<keyword evidence="1 3" id="KW-0479">Metal-binding</keyword>
<dbReference type="InterPro" id="IPR000923">
    <property type="entry name" value="BlueCu_1"/>
</dbReference>
<accession>A0A8J7Y6Y9</accession>
<dbReference type="CDD" id="cd04220">
    <property type="entry name" value="Halocyanin"/>
    <property type="match status" value="1"/>
</dbReference>
<evidence type="ECO:0000256" key="3">
    <source>
        <dbReference type="PIRSR" id="PIRSR602387-1"/>
    </source>
</evidence>
<dbReference type="Gene3D" id="2.60.40.420">
    <property type="entry name" value="Cupredoxins - blue copper proteins"/>
    <property type="match status" value="1"/>
</dbReference>
<dbReference type="InterPro" id="IPR017533">
    <property type="entry name" value="Halocyanin"/>
</dbReference>
<reference evidence="6 7" key="1">
    <citation type="submission" date="2021-06" db="EMBL/GenBank/DDBJ databases">
        <title>New haloarchaea isolates fom saline soil.</title>
        <authorList>
            <person name="Duran-Viseras A."/>
            <person name="Sanchez-Porro C.S."/>
            <person name="Ventosa A."/>
        </authorList>
    </citation>
    <scope>NUCLEOTIDE SEQUENCE [LARGE SCALE GENOMIC DNA]</scope>
    <source>
        <strain evidence="6 7">JCM 183640</strain>
    </source>
</reference>
<feature type="region of interest" description="Disordered" evidence="4">
    <location>
        <begin position="28"/>
        <end position="49"/>
    </location>
</feature>
<dbReference type="EMBL" id="JAHQXF010000002">
    <property type="protein sequence ID" value="MBV0925397.1"/>
    <property type="molecule type" value="Genomic_DNA"/>
</dbReference>
<evidence type="ECO:0000256" key="4">
    <source>
        <dbReference type="SAM" id="MobiDB-lite"/>
    </source>
</evidence>
<feature type="binding site" evidence="3">
    <location>
        <position position="173"/>
    </location>
    <ligand>
        <name>Cu cation</name>
        <dbReference type="ChEBI" id="CHEBI:23378"/>
    </ligand>
</feature>